<evidence type="ECO:0000313" key="3">
    <source>
        <dbReference type="Proteomes" id="UP000777438"/>
    </source>
</evidence>
<feature type="compositionally biased region" description="Polar residues" evidence="1">
    <location>
        <begin position="67"/>
        <end position="77"/>
    </location>
</feature>
<comment type="caution">
    <text evidence="2">The sequence shown here is derived from an EMBL/GenBank/DDBJ whole genome shotgun (WGS) entry which is preliminary data.</text>
</comment>
<accession>A0A9P8WGA9</accession>
<dbReference type="AlphaFoldDB" id="A0A9P8WGA9"/>
<dbReference type="Proteomes" id="UP000777438">
    <property type="component" value="Unassembled WGS sequence"/>
</dbReference>
<evidence type="ECO:0000313" key="2">
    <source>
        <dbReference type="EMBL" id="KAH6896953.1"/>
    </source>
</evidence>
<name>A0A9P8WGA9_9HYPO</name>
<keyword evidence="3" id="KW-1185">Reference proteome</keyword>
<feature type="region of interest" description="Disordered" evidence="1">
    <location>
        <begin position="164"/>
        <end position="197"/>
    </location>
</feature>
<gene>
    <name evidence="2" type="ORF">B0T10DRAFT_454834</name>
</gene>
<feature type="region of interest" description="Disordered" evidence="1">
    <location>
        <begin position="54"/>
        <end position="85"/>
    </location>
</feature>
<reference evidence="2 3" key="1">
    <citation type="journal article" date="2021" name="Nat. Commun.">
        <title>Genetic determinants of endophytism in the Arabidopsis root mycobiome.</title>
        <authorList>
            <person name="Mesny F."/>
            <person name="Miyauchi S."/>
            <person name="Thiergart T."/>
            <person name="Pickel B."/>
            <person name="Atanasova L."/>
            <person name="Karlsson M."/>
            <person name="Huettel B."/>
            <person name="Barry K.W."/>
            <person name="Haridas S."/>
            <person name="Chen C."/>
            <person name="Bauer D."/>
            <person name="Andreopoulos W."/>
            <person name="Pangilinan J."/>
            <person name="LaButti K."/>
            <person name="Riley R."/>
            <person name="Lipzen A."/>
            <person name="Clum A."/>
            <person name="Drula E."/>
            <person name="Henrissat B."/>
            <person name="Kohler A."/>
            <person name="Grigoriev I.V."/>
            <person name="Martin F.M."/>
            <person name="Hacquard S."/>
        </authorList>
    </citation>
    <scope>NUCLEOTIDE SEQUENCE [LARGE SCALE GENOMIC DNA]</scope>
    <source>
        <strain evidence="2 3">MPI-CAGE-CH-0241</strain>
    </source>
</reference>
<evidence type="ECO:0000256" key="1">
    <source>
        <dbReference type="SAM" id="MobiDB-lite"/>
    </source>
</evidence>
<dbReference type="EMBL" id="JAGPYM010000003">
    <property type="protein sequence ID" value="KAH6896953.1"/>
    <property type="molecule type" value="Genomic_DNA"/>
</dbReference>
<dbReference type="OrthoDB" id="10633819at2759"/>
<feature type="compositionally biased region" description="Pro residues" evidence="1">
    <location>
        <begin position="169"/>
        <end position="179"/>
    </location>
</feature>
<organism evidence="2 3">
    <name type="scientific">Thelonectria olida</name>
    <dbReference type="NCBI Taxonomy" id="1576542"/>
    <lineage>
        <taxon>Eukaryota</taxon>
        <taxon>Fungi</taxon>
        <taxon>Dikarya</taxon>
        <taxon>Ascomycota</taxon>
        <taxon>Pezizomycotina</taxon>
        <taxon>Sordariomycetes</taxon>
        <taxon>Hypocreomycetidae</taxon>
        <taxon>Hypocreales</taxon>
        <taxon>Nectriaceae</taxon>
        <taxon>Thelonectria</taxon>
    </lineage>
</organism>
<sequence>MRWDLRHFAFVLADDRQPSIDWARACLLCIKVCNYLRYFSLPLGWLPGQVPTPPTPLPTSPFPLSGAQPTANNKSPQPQTPPRLSGDNPCFWADRLLGLSYFRPCSPLPLQPPTERLLHAAQLHASVLSPSRIPAFRQRAPARQPPCRSWPPALDLSDRRQGSALRYAPSPPLHLPSPNSPYGSSRTDLPVLGSLTPEQGPGHLAVSAIGFFPSLKSPELKPSSELSETVIRLRVKLRGSGRVTVWPTMEPGGLRIPGDASSQRQYEYISPIGECLFSDSAPTVCTRAAMPACRWLPGAMPTSPAAAAGPVGPVVVEIPVPAKSSHFFVAFITIISASALENYIPRRVFRAAKCRCQF</sequence>
<proteinExistence type="predicted"/>
<protein>
    <submittedName>
        <fullName evidence="2">Uncharacterized protein</fullName>
    </submittedName>
</protein>